<dbReference type="PANTHER" id="PTHR42681">
    <property type="entry name" value="MALONYL-COA-ACYL CARRIER PROTEIN TRANSACYLASE, MITOCHONDRIAL"/>
    <property type="match status" value="1"/>
</dbReference>
<dbReference type="InterPro" id="IPR004410">
    <property type="entry name" value="Malonyl_CoA-ACP_transAc_FabD"/>
</dbReference>
<feature type="domain" description="Malonyl-CoA:ACP transacylase (MAT)" evidence="8">
    <location>
        <begin position="7"/>
        <end position="295"/>
    </location>
</feature>
<dbReference type="GO" id="GO:0005829">
    <property type="term" value="C:cytosol"/>
    <property type="evidence" value="ECO:0007669"/>
    <property type="project" value="TreeGrafter"/>
</dbReference>
<keyword evidence="3 6" id="KW-0808">Transferase</keyword>
<evidence type="ECO:0000256" key="7">
    <source>
        <dbReference type="PIRSR" id="PIRSR000446-1"/>
    </source>
</evidence>
<dbReference type="NCBIfam" id="TIGR00128">
    <property type="entry name" value="fabD"/>
    <property type="match status" value="1"/>
</dbReference>
<dbReference type="EMBL" id="PEWV01000025">
    <property type="protein sequence ID" value="PIU41951.1"/>
    <property type="molecule type" value="Genomic_DNA"/>
</dbReference>
<dbReference type="GO" id="GO:0004314">
    <property type="term" value="F:[acyl-carrier-protein] S-malonyltransferase activity"/>
    <property type="evidence" value="ECO:0007669"/>
    <property type="project" value="UniProtKB-EC"/>
</dbReference>
<evidence type="ECO:0000256" key="5">
    <source>
        <dbReference type="ARBA" id="ARBA00048462"/>
    </source>
</evidence>
<accession>A0A2J0KTY2</accession>
<dbReference type="InterPro" id="IPR016035">
    <property type="entry name" value="Acyl_Trfase/lysoPLipase"/>
</dbReference>
<evidence type="ECO:0000313" key="9">
    <source>
        <dbReference type="EMBL" id="PIU41951.1"/>
    </source>
</evidence>
<dbReference type="Gene3D" id="3.30.70.250">
    <property type="entry name" value="Malonyl-CoA ACP transacylase, ACP-binding"/>
    <property type="match status" value="1"/>
</dbReference>
<comment type="catalytic activity">
    <reaction evidence="5 6">
        <text>holo-[ACP] + malonyl-CoA = malonyl-[ACP] + CoA</text>
        <dbReference type="Rhea" id="RHEA:41792"/>
        <dbReference type="Rhea" id="RHEA-COMP:9623"/>
        <dbReference type="Rhea" id="RHEA-COMP:9685"/>
        <dbReference type="ChEBI" id="CHEBI:57287"/>
        <dbReference type="ChEBI" id="CHEBI:57384"/>
        <dbReference type="ChEBI" id="CHEBI:64479"/>
        <dbReference type="ChEBI" id="CHEBI:78449"/>
        <dbReference type="EC" id="2.3.1.39"/>
    </reaction>
</comment>
<organism evidence="9 10">
    <name type="scientific">Candidatus Aquitaenariimonas noxiae</name>
    <dbReference type="NCBI Taxonomy" id="1974741"/>
    <lineage>
        <taxon>Bacteria</taxon>
        <taxon>Pseudomonadati</taxon>
        <taxon>Candidatus Omnitrophota</taxon>
        <taxon>Candidatus Aquitaenariimonas</taxon>
    </lineage>
</organism>
<sequence length="307" mass="33155">MVKVAYIFPGQGAQYVGMGKTLYNSFPKAKEIFDQANDILGYDIKKLCFEGPLGELSKTVNSQPAILVHSIAALRALEDSGKDFTPFCALGLSVGEYIALVASGAASYKEGLKLIQQRARFMEEASKQNPGKMVAVMNVELGKVEEICKEAEAEVANLNCPGQVVVSGSPAAINKVVALAQGKYTAKSVILNISGAFHSSLMLPAAEKLSKEIEKVNIKKPAIPMIFNATAKFESDPAIIRKNLVTQLTKRTLWEESIKLAAQKGVTTFLEIGPGKVLKGLMRRINPKLTVQNFDTVEDFSAVKTTA</sequence>
<dbReference type="SMART" id="SM00827">
    <property type="entry name" value="PKS_AT"/>
    <property type="match status" value="1"/>
</dbReference>
<dbReference type="GO" id="GO:0006633">
    <property type="term" value="P:fatty acid biosynthetic process"/>
    <property type="evidence" value="ECO:0007669"/>
    <property type="project" value="TreeGrafter"/>
</dbReference>
<evidence type="ECO:0000256" key="6">
    <source>
        <dbReference type="PIRNR" id="PIRNR000446"/>
    </source>
</evidence>
<evidence type="ECO:0000313" key="10">
    <source>
        <dbReference type="Proteomes" id="UP000230052"/>
    </source>
</evidence>
<dbReference type="InterPro" id="IPR001227">
    <property type="entry name" value="Ac_transferase_dom_sf"/>
</dbReference>
<dbReference type="AlphaFoldDB" id="A0A2J0KTY2"/>
<gene>
    <name evidence="9" type="primary">fabD</name>
    <name evidence="9" type="ORF">COS99_02455</name>
</gene>
<feature type="active site" evidence="7">
    <location>
        <position position="198"/>
    </location>
</feature>
<dbReference type="SUPFAM" id="SSF52151">
    <property type="entry name" value="FabD/lysophospholipase-like"/>
    <property type="match status" value="1"/>
</dbReference>
<dbReference type="EC" id="2.3.1.39" evidence="1 6"/>
<dbReference type="InterPro" id="IPR024925">
    <property type="entry name" value="Malonyl_CoA-ACP_transAc"/>
</dbReference>
<evidence type="ECO:0000256" key="3">
    <source>
        <dbReference type="ARBA" id="ARBA00022679"/>
    </source>
</evidence>
<reference evidence="9 10" key="1">
    <citation type="submission" date="2017-09" db="EMBL/GenBank/DDBJ databases">
        <title>Depth-based differentiation of microbial function through sediment-hosted aquifers and enrichment of novel symbionts in the deep terrestrial subsurface.</title>
        <authorList>
            <person name="Probst A.J."/>
            <person name="Ladd B."/>
            <person name="Jarett J.K."/>
            <person name="Geller-Mcgrath D.E."/>
            <person name="Sieber C.M."/>
            <person name="Emerson J.B."/>
            <person name="Anantharaman K."/>
            <person name="Thomas B.C."/>
            <person name="Malmstrom R."/>
            <person name="Stieglmeier M."/>
            <person name="Klingl A."/>
            <person name="Woyke T."/>
            <person name="Ryan C.M."/>
            <person name="Banfield J.F."/>
        </authorList>
    </citation>
    <scope>NUCLEOTIDE SEQUENCE [LARGE SCALE GENOMIC DNA]</scope>
    <source>
        <strain evidence="9">CG07_land_8_20_14_0_80_42_15</strain>
    </source>
</reference>
<protein>
    <recommendedName>
        <fullName evidence="2 6">Malonyl CoA-acyl carrier protein transacylase</fullName>
        <ecNumber evidence="1 6">2.3.1.39</ecNumber>
    </recommendedName>
</protein>
<dbReference type="InterPro" id="IPR014043">
    <property type="entry name" value="Acyl_transferase_dom"/>
</dbReference>
<dbReference type="Proteomes" id="UP000230052">
    <property type="component" value="Unassembled WGS sequence"/>
</dbReference>
<dbReference type="PANTHER" id="PTHR42681:SF1">
    <property type="entry name" value="MALONYL-COA-ACYL CARRIER PROTEIN TRANSACYLASE, MITOCHONDRIAL"/>
    <property type="match status" value="1"/>
</dbReference>
<evidence type="ECO:0000259" key="8">
    <source>
        <dbReference type="SMART" id="SM00827"/>
    </source>
</evidence>
<evidence type="ECO:0000256" key="2">
    <source>
        <dbReference type="ARBA" id="ARBA00018953"/>
    </source>
</evidence>
<dbReference type="Pfam" id="PF00698">
    <property type="entry name" value="Acyl_transf_1"/>
    <property type="match status" value="1"/>
</dbReference>
<dbReference type="SUPFAM" id="SSF55048">
    <property type="entry name" value="Probable ACP-binding domain of malonyl-CoA ACP transacylase"/>
    <property type="match status" value="1"/>
</dbReference>
<proteinExistence type="inferred from homology"/>
<dbReference type="PIRSF" id="PIRSF000446">
    <property type="entry name" value="Mct"/>
    <property type="match status" value="1"/>
</dbReference>
<evidence type="ECO:0000256" key="1">
    <source>
        <dbReference type="ARBA" id="ARBA00013258"/>
    </source>
</evidence>
<comment type="caution">
    <text evidence="9">The sequence shown here is derived from an EMBL/GenBank/DDBJ whole genome shotgun (WGS) entry which is preliminary data.</text>
</comment>
<dbReference type="InterPro" id="IPR016036">
    <property type="entry name" value="Malonyl_transacylase_ACP-bd"/>
</dbReference>
<keyword evidence="4 6" id="KW-0012">Acyltransferase</keyword>
<comment type="similarity">
    <text evidence="6">Belongs to the fabD family.</text>
</comment>
<evidence type="ECO:0000256" key="4">
    <source>
        <dbReference type="ARBA" id="ARBA00023315"/>
    </source>
</evidence>
<feature type="active site" evidence="7">
    <location>
        <position position="93"/>
    </location>
</feature>
<dbReference type="Gene3D" id="3.40.366.10">
    <property type="entry name" value="Malonyl-Coenzyme A Acyl Carrier Protein, domain 2"/>
    <property type="match status" value="1"/>
</dbReference>
<name>A0A2J0KTY2_9BACT</name>
<dbReference type="InterPro" id="IPR050858">
    <property type="entry name" value="Mal-CoA-ACP_Trans/PKS_FabD"/>
</dbReference>